<evidence type="ECO:0000259" key="1">
    <source>
        <dbReference type="Pfam" id="PF01243"/>
    </source>
</evidence>
<dbReference type="SUPFAM" id="SSF50475">
    <property type="entry name" value="FMN-binding split barrel"/>
    <property type="match status" value="1"/>
</dbReference>
<dbReference type="PANTHER" id="PTHR40660:SF1">
    <property type="entry name" value="5'-PHOSPHATE OXIDASE PUTATIVE DOMAIN-CONTAINING PROTEIN-RELATED"/>
    <property type="match status" value="1"/>
</dbReference>
<comment type="caution">
    <text evidence="2">The sequence shown here is derived from an EMBL/GenBank/DDBJ whole genome shotgun (WGS) entry which is preliminary data.</text>
</comment>
<dbReference type="InterPro" id="IPR012349">
    <property type="entry name" value="Split_barrel_FMN-bd"/>
</dbReference>
<dbReference type="AlphaFoldDB" id="A0A1I4UQ41"/>
<sequence length="154" mass="17015">MLNEAIRTDIANSVLCWLATVDVDGTPNVSPKEIFAAHGEDRIVVADIASPQSVKNLRANPRACVSFVDVFRQRGFKIVGTASIIAPEEAAFAVVGADLLEMAGADYPIRHVISIKVERVSRIWAPSYRLFPDRTEEERMRAVYANYGVTPVER</sequence>
<proteinExistence type="predicted"/>
<dbReference type="EMBL" id="PJNW01000012">
    <property type="protein sequence ID" value="PKR88305.1"/>
    <property type="molecule type" value="Genomic_DNA"/>
</dbReference>
<reference evidence="2 3" key="1">
    <citation type="submission" date="2017-12" db="EMBL/GenBank/DDBJ databases">
        <title>Anaerobic carbon monoxide metabolism by Pleomorphomonas carboxyditropha sp. nov., a new mesophilic hydrogenogenic carboxidotroph.</title>
        <authorList>
            <person name="Esquivel-Elizondo S."/>
            <person name="Krajmalnik-Brown R."/>
        </authorList>
    </citation>
    <scope>NUCLEOTIDE SEQUENCE [LARGE SCALE GENOMIC DNA]</scope>
    <source>
        <strain evidence="2 3">R5-392</strain>
    </source>
</reference>
<dbReference type="RefSeq" id="WP_101290150.1">
    <property type="nucleotide sequence ID" value="NZ_FOUQ01000008.1"/>
</dbReference>
<gene>
    <name evidence="2" type="ORF">CXZ10_14880</name>
</gene>
<dbReference type="OrthoDB" id="7867371at2"/>
<feature type="domain" description="Pyridoxamine 5'-phosphate oxidase N-terminal" evidence="1">
    <location>
        <begin position="2"/>
        <end position="121"/>
    </location>
</feature>
<name>A0A1I4UQ41_9HYPH</name>
<dbReference type="PANTHER" id="PTHR40660">
    <property type="entry name" value="5'-PHOSPHATE OXIDASE PUTATIVE DOMAIN-CONTAINING PROTEIN-RELATED"/>
    <property type="match status" value="1"/>
</dbReference>
<accession>A0A1I4UQ41</accession>
<dbReference type="Gene3D" id="2.30.110.10">
    <property type="entry name" value="Electron Transport, Fmn-binding Protein, Chain A"/>
    <property type="match status" value="1"/>
</dbReference>
<evidence type="ECO:0000313" key="3">
    <source>
        <dbReference type="Proteomes" id="UP000233491"/>
    </source>
</evidence>
<dbReference type="Proteomes" id="UP000233491">
    <property type="component" value="Unassembled WGS sequence"/>
</dbReference>
<dbReference type="Pfam" id="PF01243">
    <property type="entry name" value="PNPOx_N"/>
    <property type="match status" value="1"/>
</dbReference>
<keyword evidence="3" id="KW-1185">Reference proteome</keyword>
<evidence type="ECO:0000313" key="2">
    <source>
        <dbReference type="EMBL" id="PKR88305.1"/>
    </source>
</evidence>
<protein>
    <submittedName>
        <fullName evidence="2">Flavin-nucleotide-binding protein</fullName>
    </submittedName>
</protein>
<organism evidence="2 3">
    <name type="scientific">Pleomorphomonas diazotrophica</name>
    <dbReference type="NCBI Taxonomy" id="1166257"/>
    <lineage>
        <taxon>Bacteria</taxon>
        <taxon>Pseudomonadati</taxon>
        <taxon>Pseudomonadota</taxon>
        <taxon>Alphaproteobacteria</taxon>
        <taxon>Hyphomicrobiales</taxon>
        <taxon>Pleomorphomonadaceae</taxon>
        <taxon>Pleomorphomonas</taxon>
    </lineage>
</organism>
<dbReference type="InterPro" id="IPR011576">
    <property type="entry name" value="Pyridox_Oxase_N"/>
</dbReference>